<dbReference type="AlphaFoldDB" id="A0A811VDC6"/>
<evidence type="ECO:0000256" key="1">
    <source>
        <dbReference type="SAM" id="MobiDB-lite"/>
    </source>
</evidence>
<evidence type="ECO:0000313" key="2">
    <source>
        <dbReference type="EMBL" id="CAD7013356.1"/>
    </source>
</evidence>
<gene>
    <name evidence="2" type="ORF">CCAP1982_LOCUS21424</name>
</gene>
<accession>A0A811VDC6</accession>
<dbReference type="EMBL" id="CAJHJT010000056">
    <property type="protein sequence ID" value="CAD7013356.1"/>
    <property type="molecule type" value="Genomic_DNA"/>
</dbReference>
<evidence type="ECO:0000313" key="3">
    <source>
        <dbReference type="Proteomes" id="UP000606786"/>
    </source>
</evidence>
<dbReference type="Proteomes" id="UP000606786">
    <property type="component" value="Unassembled WGS sequence"/>
</dbReference>
<feature type="compositionally biased region" description="Polar residues" evidence="1">
    <location>
        <begin position="24"/>
        <end position="37"/>
    </location>
</feature>
<name>A0A811VDC6_CERCA</name>
<reference evidence="2" key="1">
    <citation type="submission" date="2020-11" db="EMBL/GenBank/DDBJ databases">
        <authorList>
            <person name="Whitehead M."/>
        </authorList>
    </citation>
    <scope>NUCLEOTIDE SEQUENCE</scope>
    <source>
        <strain evidence="2">EGII</strain>
    </source>
</reference>
<protein>
    <submittedName>
        <fullName evidence="2">(Mediterranean fruit fly) hypothetical protein</fullName>
    </submittedName>
</protein>
<comment type="caution">
    <text evidence="2">The sequence shown here is derived from an EMBL/GenBank/DDBJ whole genome shotgun (WGS) entry which is preliminary data.</text>
</comment>
<sequence>MQRLIGSSMPMGSRSNSSSSGGSDKQQQPPRTCSRGNWTADVDSPHSQIGKHGMGNWQPVAGCLLTSLHPQLSGSTHIRQTRALV</sequence>
<proteinExistence type="predicted"/>
<keyword evidence="3" id="KW-1185">Reference proteome</keyword>
<organism evidence="2 3">
    <name type="scientific">Ceratitis capitata</name>
    <name type="common">Mediterranean fruit fly</name>
    <name type="synonym">Tephritis capitata</name>
    <dbReference type="NCBI Taxonomy" id="7213"/>
    <lineage>
        <taxon>Eukaryota</taxon>
        <taxon>Metazoa</taxon>
        <taxon>Ecdysozoa</taxon>
        <taxon>Arthropoda</taxon>
        <taxon>Hexapoda</taxon>
        <taxon>Insecta</taxon>
        <taxon>Pterygota</taxon>
        <taxon>Neoptera</taxon>
        <taxon>Endopterygota</taxon>
        <taxon>Diptera</taxon>
        <taxon>Brachycera</taxon>
        <taxon>Muscomorpha</taxon>
        <taxon>Tephritoidea</taxon>
        <taxon>Tephritidae</taxon>
        <taxon>Ceratitis</taxon>
        <taxon>Ceratitis</taxon>
    </lineage>
</organism>
<feature type="region of interest" description="Disordered" evidence="1">
    <location>
        <begin position="1"/>
        <end position="54"/>
    </location>
</feature>
<feature type="compositionally biased region" description="Low complexity" evidence="1">
    <location>
        <begin position="1"/>
        <end position="23"/>
    </location>
</feature>